<protein>
    <submittedName>
        <fullName evidence="1">Uncharacterized protein</fullName>
    </submittedName>
</protein>
<proteinExistence type="predicted"/>
<dbReference type="AlphaFoldDB" id="A0AB39MDV9"/>
<evidence type="ECO:0000313" key="1">
    <source>
        <dbReference type="EMBL" id="XDQ04132.1"/>
    </source>
</evidence>
<reference evidence="1" key="1">
    <citation type="submission" date="2024-07" db="EMBL/GenBank/DDBJ databases">
        <authorList>
            <person name="Yu S.T."/>
        </authorList>
    </citation>
    <scope>NUCLEOTIDE SEQUENCE</scope>
    <source>
        <strain evidence="1">R08</strain>
    </source>
</reference>
<accession>A0AB39MDV9</accession>
<dbReference type="EMBL" id="CP163431">
    <property type="protein sequence ID" value="XDQ04132.1"/>
    <property type="molecule type" value="Genomic_DNA"/>
</dbReference>
<gene>
    <name evidence="1" type="ORF">AB5J58_30005</name>
</gene>
<name>A0AB39MDV9_9ACTN</name>
<organism evidence="1">
    <name type="scientific">Streptomyces sp. R08</name>
    <dbReference type="NCBI Taxonomy" id="3238624"/>
    <lineage>
        <taxon>Bacteria</taxon>
        <taxon>Bacillati</taxon>
        <taxon>Actinomycetota</taxon>
        <taxon>Actinomycetes</taxon>
        <taxon>Kitasatosporales</taxon>
        <taxon>Streptomycetaceae</taxon>
        <taxon>Streptomyces</taxon>
    </lineage>
</organism>
<dbReference type="RefSeq" id="WP_266771697.1">
    <property type="nucleotide sequence ID" value="NZ_CP163431.1"/>
</dbReference>
<sequence>MISPRSHEANTQVAELQAALAAHGIILPSLGVDLPSVVQTYRAPLVELGNCNLDTARALTAALRKAADR</sequence>